<protein>
    <submittedName>
        <fullName evidence="2">Uncharacterized protein</fullName>
    </submittedName>
</protein>
<keyword evidence="3" id="KW-1185">Reference proteome</keyword>
<feature type="compositionally biased region" description="Basic and acidic residues" evidence="1">
    <location>
        <begin position="245"/>
        <end position="264"/>
    </location>
</feature>
<reference evidence="2 3" key="1">
    <citation type="submission" date="2018-07" db="EMBL/GenBank/DDBJ databases">
        <title>The complete nuclear genome of the prasinophyte Chloropicon primus (CCMP1205).</title>
        <authorList>
            <person name="Pombert J.-F."/>
            <person name="Otis C."/>
            <person name="Turmel M."/>
            <person name="Lemieux C."/>
        </authorList>
    </citation>
    <scope>NUCLEOTIDE SEQUENCE [LARGE SCALE GENOMIC DNA]</scope>
    <source>
        <strain evidence="2 3">CCMP1205</strain>
    </source>
</reference>
<accession>A0A5B8MUY6</accession>
<feature type="region of interest" description="Disordered" evidence="1">
    <location>
        <begin position="1"/>
        <end position="94"/>
    </location>
</feature>
<evidence type="ECO:0000313" key="3">
    <source>
        <dbReference type="Proteomes" id="UP000316726"/>
    </source>
</evidence>
<proteinExistence type="predicted"/>
<feature type="compositionally biased region" description="Basic and acidic residues" evidence="1">
    <location>
        <begin position="80"/>
        <end position="94"/>
    </location>
</feature>
<dbReference type="AlphaFoldDB" id="A0A5B8MUY6"/>
<sequence length="358" mass="38480">MSAFGGASAKKAKSGGAKMAAGVRKKSPFESSQGPRRPSLAGGSVSAKAARSETGGASGTTTTTTTKKKKKKTTTSPTKNDLRSVQDQRKAKDAKLKALSSRIAWLQAEEERASAKVTELHSLIEEAGEKAEEGVRDPSEFSKDIKFRGVLSQKGKEQVLLTKRRVKEVAKEHKKGAKELRKDIKRTDRVRKKLLNATTAASSSCRGGGEDDFDGQSAPKSVHKIPGSSKLQRPGQGEAAEVEECLGHEDAPPLPRDKGSHSENKFPPSQSADVSTKKTLSALELISQRWRDDKQPLRENVAITRKHIISQNSKRGSIFGGAKRGGPEGEAWGVGGEAVNIFEYSAGAWKKERSVNVA</sequence>
<feature type="compositionally biased region" description="Polar residues" evidence="1">
    <location>
        <begin position="196"/>
        <end position="205"/>
    </location>
</feature>
<dbReference type="EMBL" id="CP031045">
    <property type="protein sequence ID" value="QDZ24167.1"/>
    <property type="molecule type" value="Genomic_DNA"/>
</dbReference>
<feature type="region of interest" description="Disordered" evidence="1">
    <location>
        <begin position="169"/>
        <end position="277"/>
    </location>
</feature>
<feature type="compositionally biased region" description="Polar residues" evidence="1">
    <location>
        <begin position="267"/>
        <end position="277"/>
    </location>
</feature>
<dbReference type="Proteomes" id="UP000316726">
    <property type="component" value="Chromosome 12"/>
</dbReference>
<feature type="compositionally biased region" description="Low complexity" evidence="1">
    <location>
        <begin position="1"/>
        <end position="22"/>
    </location>
</feature>
<gene>
    <name evidence="2" type="ORF">A3770_12p66850</name>
</gene>
<evidence type="ECO:0000313" key="2">
    <source>
        <dbReference type="EMBL" id="QDZ24167.1"/>
    </source>
</evidence>
<organism evidence="2 3">
    <name type="scientific">Chloropicon primus</name>
    <dbReference type="NCBI Taxonomy" id="1764295"/>
    <lineage>
        <taxon>Eukaryota</taxon>
        <taxon>Viridiplantae</taxon>
        <taxon>Chlorophyta</taxon>
        <taxon>Chloropicophyceae</taxon>
        <taxon>Chloropicales</taxon>
        <taxon>Chloropicaceae</taxon>
        <taxon>Chloropicon</taxon>
    </lineage>
</organism>
<evidence type="ECO:0000256" key="1">
    <source>
        <dbReference type="SAM" id="MobiDB-lite"/>
    </source>
</evidence>
<feature type="compositionally biased region" description="Basic and acidic residues" evidence="1">
    <location>
        <begin position="169"/>
        <end position="187"/>
    </location>
</feature>
<name>A0A5B8MUY6_9CHLO</name>